<dbReference type="HOGENOM" id="CLU_1202641_0_0_2"/>
<gene>
    <name evidence="2" type="ORF">MetMK1DRAFT_00007260</name>
</gene>
<protein>
    <submittedName>
        <fullName evidence="2">Uncharacterized protein</fullName>
    </submittedName>
</protein>
<reference evidence="2 3" key="1">
    <citation type="submission" date="2012-01" db="EMBL/GenBank/DDBJ databases">
        <title>Improved High-Quality Draft sequence of Metallosphaera yellowstonensis MK1.</title>
        <authorList>
            <consortium name="US DOE Joint Genome Institute"/>
            <person name="Lucas S."/>
            <person name="Han J."/>
            <person name="Cheng J.-F."/>
            <person name="Goodwin L."/>
            <person name="Pitluck S."/>
            <person name="Peters L."/>
            <person name="Teshima H."/>
            <person name="Detter J.C."/>
            <person name="Han C."/>
            <person name="Tapia R."/>
            <person name="Land M."/>
            <person name="Hauser L."/>
            <person name="Kyrpides N."/>
            <person name="Kozubal M."/>
            <person name="Macur R.E."/>
            <person name="Jay Z."/>
            <person name="Inskeep W."/>
            <person name="Woyke T."/>
        </authorList>
    </citation>
    <scope>NUCLEOTIDE SEQUENCE [LARGE SCALE GENOMIC DNA]</scope>
    <source>
        <strain evidence="2 3">MK1</strain>
    </source>
</reference>
<feature type="compositionally biased region" description="Low complexity" evidence="1">
    <location>
        <begin position="169"/>
        <end position="196"/>
    </location>
</feature>
<proteinExistence type="predicted"/>
<name>H2C1V3_9CREN</name>
<dbReference type="eggNOG" id="arCOG02133">
    <property type="taxonomic scope" value="Archaea"/>
</dbReference>
<feature type="region of interest" description="Disordered" evidence="1">
    <location>
        <begin position="139"/>
        <end position="230"/>
    </location>
</feature>
<dbReference type="Proteomes" id="UP000003980">
    <property type="component" value="Unassembled WGS sequence"/>
</dbReference>
<dbReference type="AlphaFoldDB" id="H2C1V3"/>
<dbReference type="EMBL" id="JH597761">
    <property type="protein sequence ID" value="EHP70224.1"/>
    <property type="molecule type" value="Genomic_DNA"/>
</dbReference>
<feature type="region of interest" description="Disordered" evidence="1">
    <location>
        <begin position="61"/>
        <end position="87"/>
    </location>
</feature>
<organism evidence="2 3">
    <name type="scientific">Metallosphaera yellowstonensis MK1</name>
    <dbReference type="NCBI Taxonomy" id="671065"/>
    <lineage>
        <taxon>Archaea</taxon>
        <taxon>Thermoproteota</taxon>
        <taxon>Thermoprotei</taxon>
        <taxon>Sulfolobales</taxon>
        <taxon>Sulfolobaceae</taxon>
        <taxon>Metallosphaera</taxon>
    </lineage>
</organism>
<evidence type="ECO:0000256" key="1">
    <source>
        <dbReference type="SAM" id="MobiDB-lite"/>
    </source>
</evidence>
<evidence type="ECO:0000313" key="3">
    <source>
        <dbReference type="Proteomes" id="UP000003980"/>
    </source>
</evidence>
<accession>H2C1V3</accession>
<feature type="compositionally biased region" description="Low complexity" evidence="1">
    <location>
        <begin position="147"/>
        <end position="160"/>
    </location>
</feature>
<keyword evidence="3" id="KW-1185">Reference proteome</keyword>
<evidence type="ECO:0000313" key="2">
    <source>
        <dbReference type="EMBL" id="EHP70224.1"/>
    </source>
</evidence>
<sequence>MYDPEEYEGLAQEVRVVGVVLSPVCYALGVRVELGIPPGLLRERGEVEEEKGVYGHVPRAVRRGSSGTVPPGESSGVRGAGGRPTRESITLSRERILREYVSRVRLRAISWIEGVPLTTVYQVRRTGVRAYSGLVGLPKVLKGSRGRPGSSTSSGRSSRSGEVRGGTCGPPSWTGSPSSRSGTGTTSSTGSRSPPGDVNYSDQYQVHQPGQARHGQGAHRVELQLPPQVD</sequence>